<name>A0A1Y2HHD8_9FUNG</name>
<organism evidence="1 2">
    <name type="scientific">Catenaria anguillulae PL171</name>
    <dbReference type="NCBI Taxonomy" id="765915"/>
    <lineage>
        <taxon>Eukaryota</taxon>
        <taxon>Fungi</taxon>
        <taxon>Fungi incertae sedis</taxon>
        <taxon>Blastocladiomycota</taxon>
        <taxon>Blastocladiomycetes</taxon>
        <taxon>Blastocladiales</taxon>
        <taxon>Catenariaceae</taxon>
        <taxon>Catenaria</taxon>
    </lineage>
</organism>
<sequence>MPAGCAPLNARAIIQHSVEVSRGLVQQMPPLAPHHAPAPLLTACLTQQRKSASHDRIPLHETQAHDLLISPVGQAHDMPRGSTECHLGVINPHQTLPIASQCTSEKLISMFPHTHQSVDGWQPGCPALVLPAAGPNFNARPRRHGGASILNITHRTLLLATGRGFSIVLASARDKASGVRPRDGCDPETRYICSCRMITLPTPRLICIWCRMHTTHHSIDRVIHHALAVNCSRS</sequence>
<dbReference type="EMBL" id="MCFL01000038">
    <property type="protein sequence ID" value="ORZ33103.1"/>
    <property type="molecule type" value="Genomic_DNA"/>
</dbReference>
<keyword evidence="2" id="KW-1185">Reference proteome</keyword>
<protein>
    <submittedName>
        <fullName evidence="1">Uncharacterized protein</fullName>
    </submittedName>
</protein>
<reference evidence="1 2" key="1">
    <citation type="submission" date="2016-07" db="EMBL/GenBank/DDBJ databases">
        <title>Pervasive Adenine N6-methylation of Active Genes in Fungi.</title>
        <authorList>
            <consortium name="DOE Joint Genome Institute"/>
            <person name="Mondo S.J."/>
            <person name="Dannebaum R.O."/>
            <person name="Kuo R.C."/>
            <person name="Labutti K."/>
            <person name="Haridas S."/>
            <person name="Kuo A."/>
            <person name="Salamov A."/>
            <person name="Ahrendt S.R."/>
            <person name="Lipzen A."/>
            <person name="Sullivan W."/>
            <person name="Andreopoulos W.B."/>
            <person name="Clum A."/>
            <person name="Lindquist E."/>
            <person name="Daum C."/>
            <person name="Ramamoorthy G.K."/>
            <person name="Gryganskyi A."/>
            <person name="Culley D."/>
            <person name="Magnuson J.K."/>
            <person name="James T.Y."/>
            <person name="O'Malley M.A."/>
            <person name="Stajich J.E."/>
            <person name="Spatafora J.W."/>
            <person name="Visel A."/>
            <person name="Grigoriev I.V."/>
        </authorList>
    </citation>
    <scope>NUCLEOTIDE SEQUENCE [LARGE SCALE GENOMIC DNA]</scope>
    <source>
        <strain evidence="1 2">PL171</strain>
    </source>
</reference>
<evidence type="ECO:0000313" key="2">
    <source>
        <dbReference type="Proteomes" id="UP000193411"/>
    </source>
</evidence>
<dbReference type="Proteomes" id="UP000193411">
    <property type="component" value="Unassembled WGS sequence"/>
</dbReference>
<proteinExistence type="predicted"/>
<comment type="caution">
    <text evidence="1">The sequence shown here is derived from an EMBL/GenBank/DDBJ whole genome shotgun (WGS) entry which is preliminary data.</text>
</comment>
<gene>
    <name evidence="1" type="ORF">BCR44DRAFT_224524</name>
</gene>
<dbReference type="AlphaFoldDB" id="A0A1Y2HHD8"/>
<evidence type="ECO:0000313" key="1">
    <source>
        <dbReference type="EMBL" id="ORZ33103.1"/>
    </source>
</evidence>
<accession>A0A1Y2HHD8</accession>